<evidence type="ECO:0000313" key="3">
    <source>
        <dbReference type="EMBL" id="EWS81258.1"/>
    </source>
</evidence>
<feature type="chain" id="PRO_5039220298" evidence="2">
    <location>
        <begin position="33"/>
        <end position="788"/>
    </location>
</feature>
<gene>
    <name evidence="3" type="ORF">BF93_17685</name>
</gene>
<feature type="signal peptide" evidence="2">
    <location>
        <begin position="1"/>
        <end position="32"/>
    </location>
</feature>
<dbReference type="RefSeq" id="WP_038372283.1">
    <property type="nucleotide sequence ID" value="NZ_BAAAOW010000002.1"/>
</dbReference>
<dbReference type="EMBL" id="JDYK01000009">
    <property type="protein sequence ID" value="EWS81258.1"/>
    <property type="molecule type" value="Genomic_DNA"/>
</dbReference>
<evidence type="ECO:0000256" key="1">
    <source>
        <dbReference type="SAM" id="MobiDB-lite"/>
    </source>
</evidence>
<evidence type="ECO:0000256" key="2">
    <source>
        <dbReference type="SAM" id="SignalP"/>
    </source>
</evidence>
<dbReference type="eggNOG" id="ENOG5031DV8">
    <property type="taxonomic scope" value="Bacteria"/>
</dbReference>
<comment type="caution">
    <text evidence="3">The sequence shown here is derived from an EMBL/GenBank/DDBJ whole genome shotgun (WGS) entry which is preliminary data.</text>
</comment>
<evidence type="ECO:0000313" key="4">
    <source>
        <dbReference type="Proteomes" id="UP000023067"/>
    </source>
</evidence>
<protein>
    <submittedName>
        <fullName evidence="3">Uncharacterized protein</fullName>
    </submittedName>
</protein>
<feature type="compositionally biased region" description="Polar residues" evidence="1">
    <location>
        <begin position="233"/>
        <end position="242"/>
    </location>
</feature>
<dbReference type="PATRIC" id="fig|396014.3.peg.1879"/>
<reference evidence="3 4" key="1">
    <citation type="submission" date="2014-02" db="EMBL/GenBank/DDBJ databases">
        <title>Genome sequence of Brachybacterium phenoliresistens strain W13A50.</title>
        <authorList>
            <person name="Wang X."/>
        </authorList>
    </citation>
    <scope>NUCLEOTIDE SEQUENCE [LARGE SCALE GENOMIC DNA]</scope>
    <source>
        <strain evidence="3 4">W13A50</strain>
    </source>
</reference>
<dbReference type="OrthoDB" id="4793103at2"/>
<accession>Z9JT93</accession>
<keyword evidence="2" id="KW-0732">Signal</keyword>
<keyword evidence="4" id="KW-1185">Reference proteome</keyword>
<organism evidence="3 4">
    <name type="scientific">Brachybacterium phenoliresistens</name>
    <dbReference type="NCBI Taxonomy" id="396014"/>
    <lineage>
        <taxon>Bacteria</taxon>
        <taxon>Bacillati</taxon>
        <taxon>Actinomycetota</taxon>
        <taxon>Actinomycetes</taxon>
        <taxon>Micrococcales</taxon>
        <taxon>Dermabacteraceae</taxon>
        <taxon>Brachybacterium</taxon>
    </lineage>
</organism>
<feature type="region of interest" description="Disordered" evidence="1">
    <location>
        <begin position="409"/>
        <end position="434"/>
    </location>
</feature>
<name>Z9JT93_9MICO</name>
<proteinExistence type="predicted"/>
<dbReference type="AlphaFoldDB" id="Z9JT93"/>
<sequence>MPASTVPTPPPLLPRRSLLAAGMLLGPLALTACEEGAEEEPPPSAAPAPPPARLTLAPLTTAAELMPEHPVRVREWPLSRTADRPLGLLQRRARSYEATLRVLTDQDPEGRDVPIDPAASTVAVDGEGALVRVLVGTVRDGEMVHTMHLSRDLVEWSTVELSAPIGRWALVAGGGLVMGDPRGTQAHGWRIDDDGTVAALAPVPVPDGATASIRSVARSAETIVAVLDMTTQGSSSPATVTSHDAGRSWGDPVPLPVTGERTGARHVRALTGGFVVTGVHRVTPSWSTEGFSRPTAWSSQDGTDFRQEEVPLPLWQRDGWTHDDIGELERGRPIDFRRIGADLPAVDADGGRLHQTMNVLDEAWVATRDADGSWHLDGGMLRARGVVQTSIADGDGRILLAAGSVQARGTDGRPLRGGSPVAPRRETTGTRGRADAAAAGVVAWKEDGLVDSGDGWYEEGRYRCLALRIAGERIEAVPDLPAEVEAWERPMLHALAPELCMVTGHSAPEDASVQARVHADGQWRAVTGLDADAVGWVGPLTTLDGRLHLAVVTGEEREGGSISWAPRIFASEDGIGWAPALEGPVRVAEEERASRGGGISCVAALGDAVVGIGAVVDEDEVNRPIVAIHDGDGWAASILPDAPTGMLDHLTRVGGEAVAWKAGDDGAVVWAVAADGSAAESYRATDRASRGPVLDLGDGVLLAGGWIDVAASEAEDGQQHGIGACIWASRDAGATWGATLLPRQAGRFPAVHLMQEGEEDVIVLLDDPDGPRGYRIPAARADVLEGGA</sequence>
<feature type="compositionally biased region" description="Basic and acidic residues" evidence="1">
    <location>
        <begin position="423"/>
        <end position="434"/>
    </location>
</feature>
<dbReference type="Proteomes" id="UP000023067">
    <property type="component" value="Unassembled WGS sequence"/>
</dbReference>
<feature type="region of interest" description="Disordered" evidence="1">
    <location>
        <begin position="233"/>
        <end position="253"/>
    </location>
</feature>
<dbReference type="HOGENOM" id="CLU_355905_0_0_11"/>